<dbReference type="PROSITE" id="PS00893">
    <property type="entry name" value="NUDIX_BOX"/>
    <property type="match status" value="1"/>
</dbReference>
<organism evidence="6 7">
    <name type="scientific">Paractinoplanes abujensis</name>
    <dbReference type="NCBI Taxonomy" id="882441"/>
    <lineage>
        <taxon>Bacteria</taxon>
        <taxon>Bacillati</taxon>
        <taxon>Actinomycetota</taxon>
        <taxon>Actinomycetes</taxon>
        <taxon>Micromonosporales</taxon>
        <taxon>Micromonosporaceae</taxon>
        <taxon>Paractinoplanes</taxon>
    </lineage>
</organism>
<comment type="caution">
    <text evidence="6">The sequence shown here is derived from an EMBL/GenBank/DDBJ whole genome shotgun (WGS) entry which is preliminary data.</text>
</comment>
<evidence type="ECO:0000256" key="4">
    <source>
        <dbReference type="RuleBase" id="RU003476"/>
    </source>
</evidence>
<dbReference type="CDD" id="cd02883">
    <property type="entry name" value="NUDIX_Hydrolase"/>
    <property type="match status" value="1"/>
</dbReference>
<dbReference type="SUPFAM" id="SSF55811">
    <property type="entry name" value="Nudix"/>
    <property type="match status" value="1"/>
</dbReference>
<dbReference type="GO" id="GO:0016787">
    <property type="term" value="F:hydrolase activity"/>
    <property type="evidence" value="ECO:0007669"/>
    <property type="project" value="UniProtKB-KW"/>
</dbReference>
<feature type="domain" description="Nudix hydrolase" evidence="5">
    <location>
        <begin position="2"/>
        <end position="132"/>
    </location>
</feature>
<reference evidence="6 7" key="1">
    <citation type="submission" date="2020-08" db="EMBL/GenBank/DDBJ databases">
        <title>Sequencing the genomes of 1000 actinobacteria strains.</title>
        <authorList>
            <person name="Klenk H.-P."/>
        </authorList>
    </citation>
    <scope>NUCLEOTIDE SEQUENCE [LARGE SCALE GENOMIC DNA]</scope>
    <source>
        <strain evidence="6 7">DSM 45518</strain>
    </source>
</reference>
<name>A0A7W7FYP8_9ACTN</name>
<evidence type="ECO:0000256" key="2">
    <source>
        <dbReference type="ARBA" id="ARBA00005582"/>
    </source>
</evidence>
<dbReference type="AlphaFoldDB" id="A0A7W7FYP8"/>
<proteinExistence type="inferred from homology"/>
<evidence type="ECO:0000259" key="5">
    <source>
        <dbReference type="PROSITE" id="PS51462"/>
    </source>
</evidence>
<dbReference type="InterPro" id="IPR020476">
    <property type="entry name" value="Nudix_hydrolase"/>
</dbReference>
<dbReference type="EMBL" id="JACHMF010000001">
    <property type="protein sequence ID" value="MBB4691253.1"/>
    <property type="molecule type" value="Genomic_DNA"/>
</dbReference>
<gene>
    <name evidence="6" type="ORF">BKA14_001401</name>
</gene>
<keyword evidence="3 4" id="KW-0378">Hydrolase</keyword>
<dbReference type="InterPro" id="IPR020084">
    <property type="entry name" value="NUDIX_hydrolase_CS"/>
</dbReference>
<comment type="similarity">
    <text evidence="2 4">Belongs to the Nudix hydrolase family.</text>
</comment>
<dbReference type="Pfam" id="PF00293">
    <property type="entry name" value="NUDIX"/>
    <property type="match status" value="1"/>
</dbReference>
<dbReference type="PRINTS" id="PR00502">
    <property type="entry name" value="NUDIXFAMILY"/>
</dbReference>
<keyword evidence="7" id="KW-1185">Reference proteome</keyword>
<dbReference type="PANTHER" id="PTHR43046:SF14">
    <property type="entry name" value="MUTT_NUDIX FAMILY PROTEIN"/>
    <property type="match status" value="1"/>
</dbReference>
<evidence type="ECO:0000256" key="3">
    <source>
        <dbReference type="ARBA" id="ARBA00022801"/>
    </source>
</evidence>
<dbReference type="PANTHER" id="PTHR43046">
    <property type="entry name" value="GDP-MANNOSE MANNOSYL HYDROLASE"/>
    <property type="match status" value="1"/>
</dbReference>
<sequence>MSFRLAAYAVCLDDDRVLLAHYRGSHWTLPGGKVEPGEDPYDTVTRELSEETGLEGSVTRLLGVDSRVIPAAEALAGAEHHNVGVFYLVRVTGGLLRAEPDGETAVSVWTPRAEVTGLARSGLVDVGLALARDEPATGHVAPVPVGGLVRH</sequence>
<evidence type="ECO:0000313" key="6">
    <source>
        <dbReference type="EMBL" id="MBB4691253.1"/>
    </source>
</evidence>
<protein>
    <submittedName>
        <fullName evidence="6">8-oxo-dGTP pyrophosphatase MutT (NUDIX family)</fullName>
    </submittedName>
</protein>
<dbReference type="RefSeq" id="WP_184950089.1">
    <property type="nucleotide sequence ID" value="NZ_BOMC01000006.1"/>
</dbReference>
<dbReference type="PROSITE" id="PS51462">
    <property type="entry name" value="NUDIX"/>
    <property type="match status" value="1"/>
</dbReference>
<dbReference type="InterPro" id="IPR000086">
    <property type="entry name" value="NUDIX_hydrolase_dom"/>
</dbReference>
<dbReference type="InterPro" id="IPR015797">
    <property type="entry name" value="NUDIX_hydrolase-like_dom_sf"/>
</dbReference>
<evidence type="ECO:0000256" key="1">
    <source>
        <dbReference type="ARBA" id="ARBA00001946"/>
    </source>
</evidence>
<dbReference type="Gene3D" id="3.90.79.10">
    <property type="entry name" value="Nucleoside Triphosphate Pyrophosphohydrolase"/>
    <property type="match status" value="1"/>
</dbReference>
<evidence type="ECO:0000313" key="7">
    <source>
        <dbReference type="Proteomes" id="UP000542742"/>
    </source>
</evidence>
<dbReference type="Proteomes" id="UP000542742">
    <property type="component" value="Unassembled WGS sequence"/>
</dbReference>
<accession>A0A7W7FYP8</accession>
<comment type="cofactor">
    <cofactor evidence="1">
        <name>Mg(2+)</name>
        <dbReference type="ChEBI" id="CHEBI:18420"/>
    </cofactor>
</comment>